<dbReference type="Proteomes" id="UP000251341">
    <property type="component" value="Unassembled WGS sequence"/>
</dbReference>
<dbReference type="AlphaFoldDB" id="A0A315EVM1"/>
<dbReference type="GO" id="GO:0003677">
    <property type="term" value="F:DNA binding"/>
    <property type="evidence" value="ECO:0007669"/>
    <property type="project" value="InterPro"/>
</dbReference>
<evidence type="ECO:0000313" key="2">
    <source>
        <dbReference type="Proteomes" id="UP000251341"/>
    </source>
</evidence>
<reference evidence="1 2" key="1">
    <citation type="submission" date="2017-04" db="EMBL/GenBank/DDBJ databases">
        <title>Unexpected and diverse lifestyles within the genus Limnohabitans.</title>
        <authorList>
            <person name="Kasalicky V."/>
            <person name="Mehrshad M."/>
            <person name="Andrei S.-A."/>
            <person name="Salcher M."/>
            <person name="Kratochvilova H."/>
            <person name="Simek K."/>
            <person name="Ghai R."/>
        </authorList>
    </citation>
    <scope>NUCLEOTIDE SEQUENCE [LARGE SCALE GENOMIC DNA]</scope>
    <source>
        <strain evidence="1 2">MWH-C5</strain>
    </source>
</reference>
<dbReference type="EMBL" id="NESP01000001">
    <property type="protein sequence ID" value="PUE59994.1"/>
    <property type="molecule type" value="Genomic_DNA"/>
</dbReference>
<protein>
    <submittedName>
        <fullName evidence="1">Uncharacterized protein</fullName>
    </submittedName>
</protein>
<sequence length="70" mass="7621">MKSLKDVKAKLLTNSAVRQAYDAQAPEFELARELIAARRQAGLTQGDVAALMGTTQSDPFTVKTSVPIWD</sequence>
<dbReference type="SUPFAM" id="SSF47413">
    <property type="entry name" value="lambda repressor-like DNA-binding domains"/>
    <property type="match status" value="1"/>
</dbReference>
<proteinExistence type="predicted"/>
<name>A0A315EVM1_9BURK</name>
<dbReference type="CDD" id="cd00093">
    <property type="entry name" value="HTH_XRE"/>
    <property type="match status" value="1"/>
</dbReference>
<dbReference type="RefSeq" id="WP_108402428.1">
    <property type="nucleotide sequence ID" value="NZ_NESP01000001.1"/>
</dbReference>
<organism evidence="1 2">
    <name type="scientific">Limnohabitans curvus</name>
    <dbReference type="NCBI Taxonomy" id="323423"/>
    <lineage>
        <taxon>Bacteria</taxon>
        <taxon>Pseudomonadati</taxon>
        <taxon>Pseudomonadota</taxon>
        <taxon>Betaproteobacteria</taxon>
        <taxon>Burkholderiales</taxon>
        <taxon>Comamonadaceae</taxon>
        <taxon>Limnohabitans</taxon>
    </lineage>
</organism>
<comment type="caution">
    <text evidence="1">The sequence shown here is derived from an EMBL/GenBank/DDBJ whole genome shotgun (WGS) entry which is preliminary data.</text>
</comment>
<dbReference type="Gene3D" id="1.10.260.40">
    <property type="entry name" value="lambda repressor-like DNA-binding domains"/>
    <property type="match status" value="1"/>
</dbReference>
<keyword evidence="2" id="KW-1185">Reference proteome</keyword>
<evidence type="ECO:0000313" key="1">
    <source>
        <dbReference type="EMBL" id="PUE59994.1"/>
    </source>
</evidence>
<gene>
    <name evidence="1" type="ORF">B9Z44_10645</name>
</gene>
<dbReference type="InterPro" id="IPR010982">
    <property type="entry name" value="Lambda_DNA-bd_dom_sf"/>
</dbReference>
<accession>A0A315EVM1</accession>
<dbReference type="InterPro" id="IPR001387">
    <property type="entry name" value="Cro/C1-type_HTH"/>
</dbReference>